<dbReference type="Gene3D" id="2.30.42.10">
    <property type="match status" value="1"/>
</dbReference>
<dbReference type="EMBL" id="JABTTE010000009">
    <property type="protein sequence ID" value="NSL51825.1"/>
    <property type="molecule type" value="Genomic_DNA"/>
</dbReference>
<proteinExistence type="predicted"/>
<protein>
    <submittedName>
        <fullName evidence="3">PDZ domain-containing protein</fullName>
    </submittedName>
</protein>
<evidence type="ECO:0000313" key="4">
    <source>
        <dbReference type="Proteomes" id="UP000625804"/>
    </source>
</evidence>
<feature type="transmembrane region" description="Helical" evidence="1">
    <location>
        <begin position="55"/>
        <end position="74"/>
    </location>
</feature>
<evidence type="ECO:0000259" key="2">
    <source>
        <dbReference type="PROSITE" id="PS50106"/>
    </source>
</evidence>
<feature type="transmembrane region" description="Helical" evidence="1">
    <location>
        <begin position="251"/>
        <end position="281"/>
    </location>
</feature>
<dbReference type="RefSeq" id="WP_173731026.1">
    <property type="nucleotide sequence ID" value="NZ_JABTTE010000009.1"/>
</dbReference>
<dbReference type="InterPro" id="IPR036034">
    <property type="entry name" value="PDZ_sf"/>
</dbReference>
<feature type="transmembrane region" description="Helical" evidence="1">
    <location>
        <begin position="16"/>
        <end position="34"/>
    </location>
</feature>
<dbReference type="InterPro" id="IPR041489">
    <property type="entry name" value="PDZ_6"/>
</dbReference>
<evidence type="ECO:0000313" key="3">
    <source>
        <dbReference type="EMBL" id="NSL51825.1"/>
    </source>
</evidence>
<dbReference type="SMART" id="SM00228">
    <property type="entry name" value="PDZ"/>
    <property type="match status" value="1"/>
</dbReference>
<feature type="transmembrane region" description="Helical" evidence="1">
    <location>
        <begin position="189"/>
        <end position="211"/>
    </location>
</feature>
<accession>A0A8J8GDC7</accession>
<feature type="transmembrane region" description="Helical" evidence="1">
    <location>
        <begin position="143"/>
        <end position="161"/>
    </location>
</feature>
<sequence>MAEVWLLELLYGLGRFFLNPAFYILLLFAWLIGIQRTKKERKDFSVRIFPFNSEIVECILYGLISGVCVSIVLLGLGIVIPVGFIALTSVLAILVLLIMQPRLLSPAYVIGGAMLISLFVPNITVENQLLANWMTELEESPLFMMAVLLSLMLLAEGFLIVRKGHLQTSPALKKSKRGKQIGVHEAKKLWLVPVLLFIPGDALSSTLPWWPVIKTPFANFALLAVPFGIGFHQFIQASLPKEAIQLAGRRVLLLAIFVTILTVASYWLPILAVAASVVAIIGRELIALKQKVADMGSAPYFSNNKGLVILGIIPDSPADKMGLKVGEIITKVNGIQVKTAKQFYEALHVNRAFCKLDVLDYNGEVRFVQRALYENEHHELGLLFVNDENDWALTK</sequence>
<organism evidence="3 4">
    <name type="scientific">Calidifontibacillus erzurumensis</name>
    <dbReference type="NCBI Taxonomy" id="2741433"/>
    <lineage>
        <taxon>Bacteria</taxon>
        <taxon>Bacillati</taxon>
        <taxon>Bacillota</taxon>
        <taxon>Bacilli</taxon>
        <taxon>Bacillales</taxon>
        <taxon>Bacillaceae</taxon>
        <taxon>Calidifontibacillus/Schinkia group</taxon>
        <taxon>Calidifontibacillus</taxon>
    </lineage>
</organism>
<dbReference type="SUPFAM" id="SSF50156">
    <property type="entry name" value="PDZ domain-like"/>
    <property type="match status" value="1"/>
</dbReference>
<evidence type="ECO:0000256" key="1">
    <source>
        <dbReference type="SAM" id="Phobius"/>
    </source>
</evidence>
<keyword evidence="1" id="KW-0812">Transmembrane</keyword>
<keyword evidence="4" id="KW-1185">Reference proteome</keyword>
<feature type="domain" description="PDZ" evidence="2">
    <location>
        <begin position="285"/>
        <end position="338"/>
    </location>
</feature>
<name>A0A8J8GDC7_9BACI</name>
<feature type="transmembrane region" description="Helical" evidence="1">
    <location>
        <begin position="217"/>
        <end position="239"/>
    </location>
</feature>
<keyword evidence="1" id="KW-1133">Transmembrane helix</keyword>
<reference evidence="3" key="1">
    <citation type="submission" date="2020-06" db="EMBL/GenBank/DDBJ databases">
        <title>A novel thermopfilic bacterium from Erzurum, Turkey.</title>
        <authorList>
            <person name="Adiguzel A."/>
            <person name="Ay H."/>
            <person name="Baltaci M.O."/>
        </authorList>
    </citation>
    <scope>NUCLEOTIDE SEQUENCE</scope>
    <source>
        <strain evidence="3">P2</strain>
    </source>
</reference>
<feature type="transmembrane region" description="Helical" evidence="1">
    <location>
        <begin position="80"/>
        <end position="99"/>
    </location>
</feature>
<dbReference type="PROSITE" id="PS50106">
    <property type="entry name" value="PDZ"/>
    <property type="match status" value="1"/>
</dbReference>
<dbReference type="Pfam" id="PF17820">
    <property type="entry name" value="PDZ_6"/>
    <property type="match status" value="1"/>
</dbReference>
<feature type="transmembrane region" description="Helical" evidence="1">
    <location>
        <begin position="106"/>
        <end position="123"/>
    </location>
</feature>
<comment type="caution">
    <text evidence="3">The sequence shown here is derived from an EMBL/GenBank/DDBJ whole genome shotgun (WGS) entry which is preliminary data.</text>
</comment>
<dbReference type="AlphaFoldDB" id="A0A8J8GDC7"/>
<gene>
    <name evidence="3" type="ORF">HR057_08605</name>
</gene>
<dbReference type="Proteomes" id="UP000625804">
    <property type="component" value="Unassembled WGS sequence"/>
</dbReference>
<dbReference type="InterPro" id="IPR001478">
    <property type="entry name" value="PDZ"/>
</dbReference>
<keyword evidence="1" id="KW-0472">Membrane</keyword>